<comment type="subcellular location">
    <subcellularLocation>
        <location evidence="1">Cell inner membrane</location>
        <topology evidence="1">Multi-pass membrane protein</topology>
    </subcellularLocation>
</comment>
<evidence type="ECO:0000256" key="5">
    <source>
        <dbReference type="ARBA" id="ARBA00022519"/>
    </source>
</evidence>
<dbReference type="NCBIfam" id="NF007710">
    <property type="entry name" value="PRK10406.1"/>
    <property type="match status" value="1"/>
</dbReference>
<keyword evidence="9 12" id="KW-0472">Membrane</keyword>
<feature type="transmembrane region" description="Helical" evidence="12">
    <location>
        <begin position="160"/>
        <end position="184"/>
    </location>
</feature>
<keyword evidence="8 12" id="KW-1133">Transmembrane helix</keyword>
<dbReference type="PANTHER" id="PTHR43528">
    <property type="entry name" value="ALPHA-KETOGLUTARATE PERMEASE"/>
    <property type="match status" value="1"/>
</dbReference>
<sequence length="435" mass="47905">MENEKALAPHDTKKRVLSIISSASGNLVEWYDFYVYSFTSIYFASQFFPSNGDVVTELLKSSVVFFIGFLMRPIGGWLFGFIADRYGRKRSLLISVFMMCGGSFLIAILPTYETIGATAAVLLILLRMLQGLSVGGEYGTTATYMSEIALKNRRGFFSSFQYATLIGGQLLASLVMFILALYLTEDQLKAWGWRIPFAIGGLGAIVAIYLRRSLHETTTEESRSKKQAGSLKELLCNHRKAFFLVIGFTAAGSLTFYTCTTYMQKYLITTTGFDKHTATTIMTAALFVFMLLQPLFGSLADKIGTKASLLIWSILSIICVIPALKVIGNTNDTWVALSVVIGMFCIMSFYTSVSGIVKAEMFPASVRAMGVGLSYAIANAIFGGSAETVALEFKKIGYESVFHFYIAGMMIIAFIAILFMPDARKKGYLQGDDIN</sequence>
<keyword evidence="5" id="KW-0997">Cell inner membrane</keyword>
<dbReference type="InterPro" id="IPR005829">
    <property type="entry name" value="Sugar_transporter_CS"/>
</dbReference>
<gene>
    <name evidence="14" type="ORF">O9A_01202</name>
</gene>
<dbReference type="CDD" id="cd17367">
    <property type="entry name" value="MFS_KgtP"/>
    <property type="match status" value="1"/>
</dbReference>
<evidence type="ECO:0000313" key="14">
    <source>
        <dbReference type="EMBL" id="KEC54588.1"/>
    </source>
</evidence>
<feature type="transmembrane region" description="Helical" evidence="12">
    <location>
        <begin position="278"/>
        <end position="297"/>
    </location>
</feature>
<feature type="transmembrane region" description="Helical" evidence="12">
    <location>
        <begin position="91"/>
        <end position="109"/>
    </location>
</feature>
<feature type="domain" description="Major facilitator superfamily (MFS) profile" evidence="13">
    <location>
        <begin position="18"/>
        <end position="424"/>
    </location>
</feature>
<dbReference type="RefSeq" id="WP_034459700.1">
    <property type="nucleotide sequence ID" value="NZ_CADEAH010000004.1"/>
</dbReference>
<reference evidence="14 15" key="1">
    <citation type="submission" date="2012-04" db="EMBL/GenBank/DDBJ databases">
        <title>The Genome Sequence of Bartonella koehlerae C-29.</title>
        <authorList>
            <consortium name="The Broad Institute Genome Sequencing Platform"/>
            <consortium name="The Broad Institute Genome Sequencing Center for Infectious Disease"/>
            <person name="Feldgarden M."/>
            <person name="Kirby J."/>
            <person name="Kosoy M."/>
            <person name="Birtles R."/>
            <person name="Probert W.S."/>
            <person name="Chiaraviglio L."/>
            <person name="Walker B."/>
            <person name="Young S.K."/>
            <person name="Zeng Q."/>
            <person name="Gargeya S."/>
            <person name="Fitzgerald M."/>
            <person name="Haas B."/>
            <person name="Abouelleil A."/>
            <person name="Alvarado L."/>
            <person name="Arachchi H.M."/>
            <person name="Berlin A.M."/>
            <person name="Chapman S.B."/>
            <person name="Goldberg J."/>
            <person name="Griggs A."/>
            <person name="Gujja S."/>
            <person name="Hansen M."/>
            <person name="Howarth C."/>
            <person name="Imamovic A."/>
            <person name="Larimer J."/>
            <person name="McCowen C."/>
            <person name="Montmayeur A."/>
            <person name="Murphy C."/>
            <person name="Neiman D."/>
            <person name="Pearson M."/>
            <person name="Priest M."/>
            <person name="Roberts A."/>
            <person name="Saif S."/>
            <person name="Shea T."/>
            <person name="Sisk P."/>
            <person name="Sykes S."/>
            <person name="Wortman J."/>
            <person name="Nusbaum C."/>
            <person name="Birren B."/>
        </authorList>
    </citation>
    <scope>NUCLEOTIDE SEQUENCE [LARGE SCALE GENOMIC DNA]</scope>
    <source>
        <strain evidence="14 15">C-29</strain>
    </source>
</reference>
<keyword evidence="3" id="KW-0813">Transport</keyword>
<keyword evidence="15" id="KW-1185">Reference proteome</keyword>
<evidence type="ECO:0000256" key="7">
    <source>
        <dbReference type="ARBA" id="ARBA00022847"/>
    </source>
</evidence>
<organism evidence="14 15">
    <name type="scientific">Bartonella koehlerae C-29</name>
    <dbReference type="NCBI Taxonomy" id="1134510"/>
    <lineage>
        <taxon>Bacteria</taxon>
        <taxon>Pseudomonadati</taxon>
        <taxon>Pseudomonadota</taxon>
        <taxon>Alphaproteobacteria</taxon>
        <taxon>Hyphomicrobiales</taxon>
        <taxon>Bartonellaceae</taxon>
        <taxon>Bartonella</taxon>
    </lineage>
</organism>
<dbReference type="InterPro" id="IPR011701">
    <property type="entry name" value="MFS"/>
</dbReference>
<dbReference type="Pfam" id="PF00083">
    <property type="entry name" value="Sugar_tr"/>
    <property type="match status" value="1"/>
</dbReference>
<evidence type="ECO:0000256" key="8">
    <source>
        <dbReference type="ARBA" id="ARBA00022989"/>
    </source>
</evidence>
<keyword evidence="7" id="KW-0769">Symport</keyword>
<dbReference type="OrthoDB" id="9783227at2"/>
<dbReference type="InterPro" id="IPR005828">
    <property type="entry name" value="MFS_sugar_transport-like"/>
</dbReference>
<dbReference type="PATRIC" id="fig|1134510.3.peg.1350"/>
<keyword evidence="4" id="KW-1003">Cell membrane</keyword>
<dbReference type="HOGENOM" id="CLU_001265_39_0_5"/>
<comment type="function">
    <text evidence="10">Uptake of alpha-ketoglutarate across the boundary membrane with the concomitant import of a cation (symport system).</text>
</comment>
<dbReference type="InterPro" id="IPR020846">
    <property type="entry name" value="MFS_dom"/>
</dbReference>
<evidence type="ECO:0000313" key="15">
    <source>
        <dbReference type="Proteomes" id="UP000027015"/>
    </source>
</evidence>
<feature type="transmembrane region" description="Helical" evidence="12">
    <location>
        <begin position="364"/>
        <end position="382"/>
    </location>
</feature>
<evidence type="ECO:0000256" key="3">
    <source>
        <dbReference type="ARBA" id="ARBA00022448"/>
    </source>
</evidence>
<dbReference type="GO" id="GO:0015293">
    <property type="term" value="F:symporter activity"/>
    <property type="evidence" value="ECO:0007669"/>
    <property type="project" value="UniProtKB-KW"/>
</dbReference>
<accession>A0A067WCR8</accession>
<dbReference type="AlphaFoldDB" id="A0A067WCR8"/>
<evidence type="ECO:0000256" key="6">
    <source>
        <dbReference type="ARBA" id="ARBA00022692"/>
    </source>
</evidence>
<dbReference type="Pfam" id="PF07690">
    <property type="entry name" value="MFS_1"/>
    <property type="match status" value="1"/>
</dbReference>
<proteinExistence type="inferred from homology"/>
<feature type="transmembrane region" description="Helical" evidence="12">
    <location>
        <begin position="309"/>
        <end position="328"/>
    </location>
</feature>
<evidence type="ECO:0000256" key="9">
    <source>
        <dbReference type="ARBA" id="ARBA00023136"/>
    </source>
</evidence>
<evidence type="ECO:0000256" key="11">
    <source>
        <dbReference type="ARBA" id="ARBA00069296"/>
    </source>
</evidence>
<evidence type="ECO:0000256" key="2">
    <source>
        <dbReference type="ARBA" id="ARBA00008240"/>
    </source>
</evidence>
<feature type="transmembrane region" description="Helical" evidence="12">
    <location>
        <begin position="402"/>
        <end position="420"/>
    </location>
</feature>
<comment type="similarity">
    <text evidence="2">Belongs to the major facilitator superfamily. Metabolite:H+ Symporter (MHS) family (TC 2.A.1.6) family.</text>
</comment>
<dbReference type="PROSITE" id="PS50850">
    <property type="entry name" value="MFS"/>
    <property type="match status" value="1"/>
</dbReference>
<dbReference type="PROSITE" id="PS00217">
    <property type="entry name" value="SUGAR_TRANSPORT_2"/>
    <property type="match status" value="1"/>
</dbReference>
<evidence type="ECO:0000259" key="13">
    <source>
        <dbReference type="PROSITE" id="PS50850"/>
    </source>
</evidence>
<feature type="transmembrane region" description="Helical" evidence="12">
    <location>
        <begin position="115"/>
        <end position="139"/>
    </location>
</feature>
<dbReference type="InterPro" id="IPR051084">
    <property type="entry name" value="H+-coupled_symporters"/>
</dbReference>
<evidence type="ECO:0000256" key="12">
    <source>
        <dbReference type="SAM" id="Phobius"/>
    </source>
</evidence>
<evidence type="ECO:0000256" key="1">
    <source>
        <dbReference type="ARBA" id="ARBA00004429"/>
    </source>
</evidence>
<feature type="transmembrane region" description="Helical" evidence="12">
    <location>
        <begin position="334"/>
        <end position="357"/>
    </location>
</feature>
<dbReference type="STRING" id="1134510.O9A_01202"/>
<dbReference type="SUPFAM" id="SSF103473">
    <property type="entry name" value="MFS general substrate transporter"/>
    <property type="match status" value="1"/>
</dbReference>
<feature type="transmembrane region" description="Helical" evidence="12">
    <location>
        <begin position="241"/>
        <end position="258"/>
    </location>
</feature>
<dbReference type="Proteomes" id="UP000027015">
    <property type="component" value="Unassembled WGS sequence"/>
</dbReference>
<dbReference type="EMBL" id="AHPL01000010">
    <property type="protein sequence ID" value="KEC54588.1"/>
    <property type="molecule type" value="Genomic_DNA"/>
</dbReference>
<dbReference type="InterPro" id="IPR036259">
    <property type="entry name" value="MFS_trans_sf"/>
</dbReference>
<dbReference type="Gene3D" id="1.20.1250.20">
    <property type="entry name" value="MFS general substrate transporter like domains"/>
    <property type="match status" value="2"/>
</dbReference>
<keyword evidence="6 12" id="KW-0812">Transmembrane</keyword>
<dbReference type="eggNOG" id="COG0477">
    <property type="taxonomic scope" value="Bacteria"/>
</dbReference>
<evidence type="ECO:0000256" key="4">
    <source>
        <dbReference type="ARBA" id="ARBA00022475"/>
    </source>
</evidence>
<feature type="transmembrane region" description="Helical" evidence="12">
    <location>
        <begin position="190"/>
        <end position="210"/>
    </location>
</feature>
<dbReference type="PANTHER" id="PTHR43528:SF1">
    <property type="entry name" value="ALPHA-KETOGLUTARATE PERMEASE"/>
    <property type="match status" value="1"/>
</dbReference>
<evidence type="ECO:0000256" key="10">
    <source>
        <dbReference type="ARBA" id="ARBA00058957"/>
    </source>
</evidence>
<dbReference type="FunFam" id="1.20.1250.20:FF:000095">
    <property type="entry name" value="Alpha-ketoglutarate permease"/>
    <property type="match status" value="1"/>
</dbReference>
<dbReference type="GO" id="GO:0005886">
    <property type="term" value="C:plasma membrane"/>
    <property type="evidence" value="ECO:0007669"/>
    <property type="project" value="UniProtKB-SubCell"/>
</dbReference>
<name>A0A067WCR8_9HYPH</name>
<comment type="caution">
    <text evidence="14">The sequence shown here is derived from an EMBL/GenBank/DDBJ whole genome shotgun (WGS) entry which is preliminary data.</text>
</comment>
<feature type="transmembrane region" description="Helical" evidence="12">
    <location>
        <begin position="58"/>
        <end position="79"/>
    </location>
</feature>
<protein>
    <recommendedName>
        <fullName evidence="11">Alpha-ketoglutarate permease</fullName>
    </recommendedName>
</protein>